<dbReference type="SUPFAM" id="SSF51556">
    <property type="entry name" value="Metallo-dependent hydrolases"/>
    <property type="match status" value="1"/>
</dbReference>
<dbReference type="Pfam" id="PF01244">
    <property type="entry name" value="Peptidase_M19"/>
    <property type="match status" value="1"/>
</dbReference>
<dbReference type="CDD" id="cd01301">
    <property type="entry name" value="rDP_like"/>
    <property type="match status" value="1"/>
</dbReference>
<keyword evidence="2" id="KW-1185">Reference proteome</keyword>
<dbReference type="GO" id="GO:0070573">
    <property type="term" value="F:metallodipeptidase activity"/>
    <property type="evidence" value="ECO:0007669"/>
    <property type="project" value="InterPro"/>
</dbReference>
<gene>
    <name evidence="1" type="ORF">FB566_2491</name>
</gene>
<protein>
    <submittedName>
        <fullName evidence="1">Membrane dipeptidase</fullName>
    </submittedName>
</protein>
<dbReference type="InParanoid" id="A0A543AWI7"/>
<dbReference type="InterPro" id="IPR032466">
    <property type="entry name" value="Metal_Hydrolase"/>
</dbReference>
<dbReference type="PROSITE" id="PS51365">
    <property type="entry name" value="RENAL_DIPEPTIDASE_2"/>
    <property type="match status" value="1"/>
</dbReference>
<name>A0A543AWI7_9ACTN</name>
<dbReference type="PANTHER" id="PTHR10443:SF12">
    <property type="entry name" value="DIPEPTIDASE"/>
    <property type="match status" value="1"/>
</dbReference>
<dbReference type="GO" id="GO:0006508">
    <property type="term" value="P:proteolysis"/>
    <property type="evidence" value="ECO:0007669"/>
    <property type="project" value="InterPro"/>
</dbReference>
<sequence>MDIALRLTDMSVNLANQVYAILENSPVIDGHNDLLIRLRGMSRYDFDAIDIARDQSDRLHTDIPRLRAGGVGGQFWSVFVPVTMAGEEAVTATLEQIDAAWQMIERYDDFEFAGTADEIETAVANGRIASLMGIEGGHSIGNSLGTLRMMYRLGARYMTLTHTSNTDWADSGTDEVGVGGLSRFGREVVAEMNRLGMLVDLSHVAPSTMRHALAVSEAPAFFSHSNALAKCGHPRNVPDDVLDLVGQTQGIVMATFVPGFLTEAARVWMDALEAEEGRTPSEWLADGTNEDEYRLRRERRLAWLAKNPCPPVSSADVADHLDYMRDRIGVDCIGIGGDLDGIATTPIDLTDVAAYPKLFEELLRRGWSDEDVAKVSFKNLVRVVRRTEEVARKASADRGPSRATIEQLDR</sequence>
<reference evidence="1 2" key="1">
    <citation type="submission" date="2019-06" db="EMBL/GenBank/DDBJ databases">
        <title>Sequencing the genomes of 1000 actinobacteria strains.</title>
        <authorList>
            <person name="Klenk H.-P."/>
        </authorList>
    </citation>
    <scope>NUCLEOTIDE SEQUENCE [LARGE SCALE GENOMIC DNA]</scope>
    <source>
        <strain evidence="1 2">DSM 45928</strain>
    </source>
</reference>
<dbReference type="AlphaFoldDB" id="A0A543AWI7"/>
<evidence type="ECO:0000313" key="1">
    <source>
        <dbReference type="EMBL" id="TQL76947.1"/>
    </source>
</evidence>
<dbReference type="EMBL" id="VFOW01000001">
    <property type="protein sequence ID" value="TQL76947.1"/>
    <property type="molecule type" value="Genomic_DNA"/>
</dbReference>
<organism evidence="1 2">
    <name type="scientific">Stackebrandtia endophytica</name>
    <dbReference type="NCBI Taxonomy" id="1496996"/>
    <lineage>
        <taxon>Bacteria</taxon>
        <taxon>Bacillati</taxon>
        <taxon>Actinomycetota</taxon>
        <taxon>Actinomycetes</taxon>
        <taxon>Glycomycetales</taxon>
        <taxon>Glycomycetaceae</taxon>
        <taxon>Stackebrandtia</taxon>
    </lineage>
</organism>
<accession>A0A543AWI7</accession>
<dbReference type="Proteomes" id="UP000317043">
    <property type="component" value="Unassembled WGS sequence"/>
</dbReference>
<dbReference type="InterPro" id="IPR008257">
    <property type="entry name" value="Pept_M19"/>
</dbReference>
<evidence type="ECO:0000313" key="2">
    <source>
        <dbReference type="Proteomes" id="UP000317043"/>
    </source>
</evidence>
<dbReference type="Gene3D" id="3.20.20.140">
    <property type="entry name" value="Metal-dependent hydrolases"/>
    <property type="match status" value="1"/>
</dbReference>
<dbReference type="PANTHER" id="PTHR10443">
    <property type="entry name" value="MICROSOMAL DIPEPTIDASE"/>
    <property type="match status" value="1"/>
</dbReference>
<proteinExistence type="predicted"/>
<comment type="caution">
    <text evidence="1">The sequence shown here is derived from an EMBL/GenBank/DDBJ whole genome shotgun (WGS) entry which is preliminary data.</text>
</comment>